<evidence type="ECO:0000259" key="3">
    <source>
        <dbReference type="Pfam" id="PF20469"/>
    </source>
</evidence>
<dbReference type="EMBL" id="JBHSCR010000033">
    <property type="protein sequence ID" value="MFC4349588.1"/>
    <property type="molecule type" value="Genomic_DNA"/>
</dbReference>
<dbReference type="InterPro" id="IPR038729">
    <property type="entry name" value="Rad50/SbcC_AAA"/>
</dbReference>
<reference evidence="5" key="1">
    <citation type="journal article" date="2019" name="Int. J. Syst. Evol. Microbiol.">
        <title>The Global Catalogue of Microorganisms (GCM) 10K type strain sequencing project: providing services to taxonomists for standard genome sequencing and annotation.</title>
        <authorList>
            <consortium name="The Broad Institute Genomics Platform"/>
            <consortium name="The Broad Institute Genome Sequencing Center for Infectious Disease"/>
            <person name="Wu L."/>
            <person name="Ma J."/>
        </authorList>
    </citation>
    <scope>NUCLEOTIDE SEQUENCE [LARGE SCALE GENOMIC DNA]</scope>
    <source>
        <strain evidence="5">CGMCC 1.15304</strain>
    </source>
</reference>
<dbReference type="InterPro" id="IPR027417">
    <property type="entry name" value="P-loop_NTPase"/>
</dbReference>
<dbReference type="Gene3D" id="3.40.50.300">
    <property type="entry name" value="P-loop containing nucleotide triphosphate hydrolases"/>
    <property type="match status" value="2"/>
</dbReference>
<dbReference type="SUPFAM" id="SSF52540">
    <property type="entry name" value="P-loop containing nucleoside triphosphate hydrolases"/>
    <property type="match status" value="1"/>
</dbReference>
<dbReference type="Pfam" id="PF13304">
    <property type="entry name" value="AAA_21"/>
    <property type="match status" value="1"/>
</dbReference>
<dbReference type="InterPro" id="IPR034139">
    <property type="entry name" value="TOPRIM_OLD"/>
</dbReference>
<dbReference type="Pfam" id="PF20469">
    <property type="entry name" value="OLD-like_TOPRIM"/>
    <property type="match status" value="1"/>
</dbReference>
<feature type="domain" description="OLD protein-like TOPRIM" evidence="3">
    <location>
        <begin position="371"/>
        <end position="418"/>
    </location>
</feature>
<sequence length="419" mass="47148">MHIEKLVIRNFKKFQNATFEFNSDTNIIVGDNDSGKSTLLEAIEACMNCTIHGRPLAGELTAEFFNNQTVQAFLDSNEDQKTADKLPEVLIEAYLADAPEELRGTNNSLNENCTGIFVKIGISPELEPTYGRLLADGKVNSLPTEFYSVEWFDFAWRKLNKFVNPAKILCVEPDRLHPTFGKNKYINNILNETLNEASRSTLNFAYRQTKTQFDADAEVVRINAALDNDHMITSKSLKITTDVKSNSTWESNLHLAVDDVPFAHIGKGEQCQIQIKLALHNNADTLDLVLIEEPENHLSHMSLNKLISYVELHHAGKQLFLTTHNSYVLNKLSMDKLCLIGANYTRLKDLDAGTIKRIKRLPGYDTLRIVLAQKAILVEGPSDELIVKKLFKDKHGKLPEEMGIDVIVVSGLGFKNYLN</sequence>
<feature type="domain" description="ATPase AAA-type core" evidence="1">
    <location>
        <begin position="259"/>
        <end position="330"/>
    </location>
</feature>
<dbReference type="GO" id="GO:0004519">
    <property type="term" value="F:endonuclease activity"/>
    <property type="evidence" value="ECO:0007669"/>
    <property type="project" value="UniProtKB-KW"/>
</dbReference>
<proteinExistence type="predicted"/>
<keyword evidence="4" id="KW-0255">Endonuclease</keyword>
<evidence type="ECO:0000313" key="5">
    <source>
        <dbReference type="Proteomes" id="UP001595776"/>
    </source>
</evidence>
<keyword evidence="4" id="KW-0378">Hydrolase</keyword>
<gene>
    <name evidence="4" type="ORF">ACFO5Q_17190</name>
</gene>
<dbReference type="PANTHER" id="PTHR43581:SF4">
    <property type="entry name" value="ATP_GTP PHOSPHATASE"/>
    <property type="match status" value="1"/>
</dbReference>
<accession>A0ABV8UGK6</accession>
<dbReference type="Pfam" id="PF13476">
    <property type="entry name" value="AAA_23"/>
    <property type="match status" value="1"/>
</dbReference>
<keyword evidence="5" id="KW-1185">Reference proteome</keyword>
<dbReference type="Proteomes" id="UP001595776">
    <property type="component" value="Unassembled WGS sequence"/>
</dbReference>
<comment type="caution">
    <text evidence="4">The sequence shown here is derived from an EMBL/GenBank/DDBJ whole genome shotgun (WGS) entry which is preliminary data.</text>
</comment>
<dbReference type="InterPro" id="IPR051396">
    <property type="entry name" value="Bact_Antivir_Def_Nuclease"/>
</dbReference>
<feature type="domain" description="Rad50/SbcC-type AAA" evidence="2">
    <location>
        <begin position="5"/>
        <end position="47"/>
    </location>
</feature>
<organism evidence="4 5">
    <name type="scientific">Kordiimonas lipolytica</name>
    <dbReference type="NCBI Taxonomy" id="1662421"/>
    <lineage>
        <taxon>Bacteria</taxon>
        <taxon>Pseudomonadati</taxon>
        <taxon>Pseudomonadota</taxon>
        <taxon>Alphaproteobacteria</taxon>
        <taxon>Kordiimonadales</taxon>
        <taxon>Kordiimonadaceae</taxon>
        <taxon>Kordiimonas</taxon>
    </lineage>
</organism>
<evidence type="ECO:0000313" key="4">
    <source>
        <dbReference type="EMBL" id="MFC4349588.1"/>
    </source>
</evidence>
<dbReference type="InterPro" id="IPR003959">
    <property type="entry name" value="ATPase_AAA_core"/>
</dbReference>
<evidence type="ECO:0000259" key="2">
    <source>
        <dbReference type="Pfam" id="PF13476"/>
    </source>
</evidence>
<keyword evidence="4" id="KW-0540">Nuclease</keyword>
<evidence type="ECO:0000259" key="1">
    <source>
        <dbReference type="Pfam" id="PF13304"/>
    </source>
</evidence>
<name>A0ABV8UGK6_9PROT</name>
<dbReference type="PANTHER" id="PTHR43581">
    <property type="entry name" value="ATP/GTP PHOSPHATASE"/>
    <property type="match status" value="1"/>
</dbReference>
<protein>
    <submittedName>
        <fullName evidence="4">ATP-dependent endonuclease</fullName>
    </submittedName>
</protein>
<dbReference type="RefSeq" id="WP_197421032.1">
    <property type="nucleotide sequence ID" value="NZ_JBHSCR010000033.1"/>
</dbReference>